<dbReference type="PANTHER" id="PTHR33067">
    <property type="entry name" value="RNA-DIRECTED DNA POLYMERASE-RELATED"/>
    <property type="match status" value="1"/>
</dbReference>
<evidence type="ECO:0000313" key="2">
    <source>
        <dbReference type="Proteomes" id="UP000321947"/>
    </source>
</evidence>
<evidence type="ECO:0000313" key="1">
    <source>
        <dbReference type="EMBL" id="TYK11899.1"/>
    </source>
</evidence>
<organism evidence="1 2">
    <name type="scientific">Cucumis melo var. makuwa</name>
    <name type="common">Oriental melon</name>
    <dbReference type="NCBI Taxonomy" id="1194695"/>
    <lineage>
        <taxon>Eukaryota</taxon>
        <taxon>Viridiplantae</taxon>
        <taxon>Streptophyta</taxon>
        <taxon>Embryophyta</taxon>
        <taxon>Tracheophyta</taxon>
        <taxon>Spermatophyta</taxon>
        <taxon>Magnoliopsida</taxon>
        <taxon>eudicotyledons</taxon>
        <taxon>Gunneridae</taxon>
        <taxon>Pentapetalae</taxon>
        <taxon>rosids</taxon>
        <taxon>fabids</taxon>
        <taxon>Cucurbitales</taxon>
        <taxon>Cucurbitaceae</taxon>
        <taxon>Benincaseae</taxon>
        <taxon>Cucumis</taxon>
    </lineage>
</organism>
<dbReference type="AlphaFoldDB" id="A0A5D3CNQ4"/>
<dbReference type="InterPro" id="IPR043128">
    <property type="entry name" value="Rev_trsase/Diguanyl_cyclase"/>
</dbReference>
<dbReference type="EMBL" id="SSTD01010378">
    <property type="protein sequence ID" value="TYK11899.1"/>
    <property type="molecule type" value="Genomic_DNA"/>
</dbReference>
<proteinExistence type="predicted"/>
<protein>
    <submittedName>
        <fullName evidence="1">Uncharacterized protein</fullName>
    </submittedName>
</protein>
<comment type="caution">
    <text evidence="1">The sequence shown here is derived from an EMBL/GenBank/DDBJ whole genome shotgun (WGS) entry which is preliminary data.</text>
</comment>
<reference evidence="1 2" key="1">
    <citation type="submission" date="2019-08" db="EMBL/GenBank/DDBJ databases">
        <title>Draft genome sequences of two oriental melons (Cucumis melo L. var makuwa).</title>
        <authorList>
            <person name="Kwon S.-Y."/>
        </authorList>
    </citation>
    <scope>NUCLEOTIDE SEQUENCE [LARGE SCALE GENOMIC DNA]</scope>
    <source>
        <strain evidence="2">cv. Chang Bougi</strain>
        <tissue evidence="1">Leaf</tissue>
    </source>
</reference>
<dbReference type="Proteomes" id="UP000321947">
    <property type="component" value="Unassembled WGS sequence"/>
</dbReference>
<gene>
    <name evidence="1" type="ORF">E5676_scaffold177G00620</name>
</gene>
<name>A0A5D3CNQ4_CUCMM</name>
<dbReference type="SUPFAM" id="SSF56672">
    <property type="entry name" value="DNA/RNA polymerases"/>
    <property type="match status" value="1"/>
</dbReference>
<sequence length="215" mass="24601">MDKFLFLINFIILDNEADWEFSIIWERPFLSTGRALINIHQGELTMQLNDQEVTFNIVNAIKFPSDAENCSAIESLGWDYCKEEVFVELFIPEEFFKDEDSKDILEAPYLSSSSSNLEDVLKRCKETRLVLNWEKCHFMITDRIVLGYKISHAGLEVDPAKIDVASFPLLELFLLHALATTLALRADSYDSENVTLFSKEAVPSNLQCMNDGCQL</sequence>
<dbReference type="PANTHER" id="PTHR33067:SF39">
    <property type="entry name" value="TRANSCRIPTION FACTOR INTERACTOR AND REGULATOR CCHC(ZN) FAMILY"/>
    <property type="match status" value="1"/>
</dbReference>
<dbReference type="Gene3D" id="3.30.70.270">
    <property type="match status" value="1"/>
</dbReference>
<accession>A0A5D3CNQ4</accession>
<dbReference type="InterPro" id="IPR043502">
    <property type="entry name" value="DNA/RNA_pol_sf"/>
</dbReference>